<evidence type="ECO:0000313" key="3">
    <source>
        <dbReference type="Proteomes" id="UP001309705"/>
    </source>
</evidence>
<dbReference type="PROSITE" id="PS50022">
    <property type="entry name" value="FA58C_3"/>
    <property type="match status" value="1"/>
</dbReference>
<dbReference type="InterPro" id="IPR000421">
    <property type="entry name" value="FA58C"/>
</dbReference>
<name>A0ABU6JSY0_9GAMM</name>
<gene>
    <name evidence="2" type="ORF">VSX58_13695</name>
</gene>
<dbReference type="Gene3D" id="2.60.120.260">
    <property type="entry name" value="Galactose-binding domain-like"/>
    <property type="match status" value="1"/>
</dbReference>
<feature type="domain" description="F5/8 type C" evidence="1">
    <location>
        <begin position="432"/>
        <end position="589"/>
    </location>
</feature>
<accession>A0ABU6JSY0</accession>
<proteinExistence type="predicted"/>
<dbReference type="Proteomes" id="UP001309705">
    <property type="component" value="Unassembled WGS sequence"/>
</dbReference>
<sequence length="825" mass="86784">MANLTETAEFTADVPRLDVDTPVKGWDGAELGPANEQAQALANRTAWLRQRIQGQVTSVNGKTGSVTLTAGDVSADNEGTADGLMTAHLNDADPHTQYFDELRGDARYVQASLANAGNGWLQLDASGKIPAAMLQTLTSRYVVVADEVARLALASSSNLTICAQADIDTLFYLNGGDNPAVAANWVQGQAATVSGVSSVYGRTGAVTAQSGDYDADQINETTNRKFVSAAEKTAWNAKQAALVSGSNIRSLFGNSLLGSGNLAPTPAQMGAAAAVHAHTTADITDFTQQAQALITASLEAGSGVTLGQNPVSGKTIISASGGSGGGGGYIVVDRDGATANQNHVFNFSAQSDYSYYAYALKEEAGAQNQTYLIDDFSASNISNYNITSAVIFDGAAKSYIGETYALSSDGVFYSQEIKADGESISINMIDESLVPAMASNSQDGFTVSASSQYSTNYMPYFAFDRKDTAGDTRDAWVSAANTNPTESSPQWLRVDLSYSVILSGYSLTNRSYSNAVLSPNSWQLQGSNDGSVWETLHQVSADTNNSAGAIREFGIETEKSFSKYRLLITAKNGSSYNYVALKELSLFPAGRSLLINSAGGDFYTVNNGQLSLVPTPSDENGFDTGFTSSGEIVSDVLAGLLPISIYSPASLNINTVYTPHPQIVIPQSLSALASYSEVNSVTLTATQTGAGVVRAAVSRDLSDWITWDGSAWVSIGALSANTASAEKLIAQGMTPAALNAITTEQWALLFGDNGGVPDDLAFALALDITDPAADAVTIDNLALNVNEASSWKLQTPAEVEIRWRPNSVTFKTVTAGNYKLAYQIP</sequence>
<dbReference type="RefSeq" id="WP_327618575.1">
    <property type="nucleotide sequence ID" value="NZ_JAYWTM010000011.1"/>
</dbReference>
<comment type="caution">
    <text evidence="2">The sequence shown here is derived from an EMBL/GenBank/DDBJ whole genome shotgun (WGS) entry which is preliminary data.</text>
</comment>
<protein>
    <submittedName>
        <fullName evidence="2">Discoidin domain-containing protein</fullName>
    </submittedName>
</protein>
<dbReference type="InterPro" id="IPR008979">
    <property type="entry name" value="Galactose-bd-like_sf"/>
</dbReference>
<keyword evidence="3" id="KW-1185">Reference proteome</keyword>
<dbReference type="EMBL" id="JAYWTM010000011">
    <property type="protein sequence ID" value="MEC5343648.1"/>
    <property type="molecule type" value="Genomic_DNA"/>
</dbReference>
<evidence type="ECO:0000259" key="1">
    <source>
        <dbReference type="PROSITE" id="PS50022"/>
    </source>
</evidence>
<organism evidence="2 3">
    <name type="scientific">Brenneria populi</name>
    <dbReference type="NCBI Taxonomy" id="1505588"/>
    <lineage>
        <taxon>Bacteria</taxon>
        <taxon>Pseudomonadati</taxon>
        <taxon>Pseudomonadota</taxon>
        <taxon>Gammaproteobacteria</taxon>
        <taxon>Enterobacterales</taxon>
        <taxon>Pectobacteriaceae</taxon>
        <taxon>Brenneria</taxon>
    </lineage>
</organism>
<dbReference type="Pfam" id="PF00754">
    <property type="entry name" value="F5_F8_type_C"/>
    <property type="match status" value="1"/>
</dbReference>
<dbReference type="SUPFAM" id="SSF49785">
    <property type="entry name" value="Galactose-binding domain-like"/>
    <property type="match status" value="1"/>
</dbReference>
<evidence type="ECO:0000313" key="2">
    <source>
        <dbReference type="EMBL" id="MEC5343648.1"/>
    </source>
</evidence>
<reference evidence="2 3" key="1">
    <citation type="journal article" date="2017" name="Int. J. Syst. Evol. Microbiol.">
        <title>Brenneria populi subsp. brevivirga subsp. nov. isolated from symptomatic bark of Populus x euramericana canker, and description of Brenneria populi subsp. populi subsp. nov.</title>
        <authorList>
            <person name="Zheng M.H."/>
            <person name="Piao C.G."/>
            <person name="Xue H."/>
            <person name="Guo M.W."/>
            <person name="Li Y."/>
        </authorList>
    </citation>
    <scope>NUCLEOTIDE SEQUENCE [LARGE SCALE GENOMIC DNA]</scope>
    <source>
        <strain evidence="2 3">D9-5</strain>
    </source>
</reference>